<keyword evidence="1 2" id="KW-0732">Signal</keyword>
<dbReference type="SUPFAM" id="SSF81296">
    <property type="entry name" value="E set domains"/>
    <property type="match status" value="1"/>
</dbReference>
<dbReference type="Pfam" id="PF01344">
    <property type="entry name" value="Kelch_1"/>
    <property type="match status" value="1"/>
</dbReference>
<dbReference type="Proteomes" id="UP000635477">
    <property type="component" value="Unassembled WGS sequence"/>
</dbReference>
<evidence type="ECO:0000259" key="3">
    <source>
        <dbReference type="PROSITE" id="PS50948"/>
    </source>
</evidence>
<organism evidence="4 5">
    <name type="scientific">Fusarium zealandicum</name>
    <dbReference type="NCBI Taxonomy" id="1053134"/>
    <lineage>
        <taxon>Eukaryota</taxon>
        <taxon>Fungi</taxon>
        <taxon>Dikarya</taxon>
        <taxon>Ascomycota</taxon>
        <taxon>Pezizomycotina</taxon>
        <taxon>Sordariomycetes</taxon>
        <taxon>Hypocreomycetidae</taxon>
        <taxon>Hypocreales</taxon>
        <taxon>Nectriaceae</taxon>
        <taxon>Fusarium</taxon>
        <taxon>Fusarium staphyleae species complex</taxon>
    </lineage>
</organism>
<evidence type="ECO:0000256" key="2">
    <source>
        <dbReference type="SAM" id="SignalP"/>
    </source>
</evidence>
<keyword evidence="5" id="KW-1185">Reference proteome</keyword>
<evidence type="ECO:0000256" key="1">
    <source>
        <dbReference type="ARBA" id="ARBA00022729"/>
    </source>
</evidence>
<evidence type="ECO:0000313" key="4">
    <source>
        <dbReference type="EMBL" id="KAF4980182.1"/>
    </source>
</evidence>
<dbReference type="CDD" id="cd02851">
    <property type="entry name" value="E_set_GO_C"/>
    <property type="match status" value="1"/>
</dbReference>
<dbReference type="Pfam" id="PF09118">
    <property type="entry name" value="GO-like_E_set"/>
    <property type="match status" value="1"/>
</dbReference>
<reference evidence="4" key="2">
    <citation type="submission" date="2020-05" db="EMBL/GenBank/DDBJ databases">
        <authorList>
            <person name="Kim H.-S."/>
            <person name="Proctor R.H."/>
            <person name="Brown D.W."/>
        </authorList>
    </citation>
    <scope>NUCLEOTIDE SEQUENCE</scope>
    <source>
        <strain evidence="4">NRRL 22465</strain>
    </source>
</reference>
<dbReference type="InterPro" id="IPR037293">
    <property type="entry name" value="Gal_Oxidase_central_sf"/>
</dbReference>
<dbReference type="InterPro" id="IPR015202">
    <property type="entry name" value="GO-like_E_set"/>
</dbReference>
<protein>
    <recommendedName>
        <fullName evidence="3">Apple domain-containing protein</fullName>
    </recommendedName>
</protein>
<dbReference type="OrthoDB" id="2019572at2759"/>
<dbReference type="SUPFAM" id="SSF57414">
    <property type="entry name" value="Hairpin loop containing domain-like"/>
    <property type="match status" value="1"/>
</dbReference>
<dbReference type="InterPro" id="IPR013783">
    <property type="entry name" value="Ig-like_fold"/>
</dbReference>
<sequence>MIYPTFVALAALLFTPLTSAALTECPSKEATWASKSGAEYKICPNTDYKYGGGSLKVVQKVRTTNACAEICSKDPRCVKAVYDKRNRACHVKDNANEAEMDWAENAGFDTIRVKDVKEGSFIAKCPSGTGKYRSKSGTTFEVCQNTDYIGPSAQKIKDCTTLDACAELCSATKTCKKAVFDRVENICHIKEAGSEASLFWVQSNRFSVVHVPSESQPATQGRWSDIIRLPVIPVAAYVVPQFPQSQQLLFFSSWGPDAFGGASGRTQFGVLDIPSGAIGRREVANTHHDMFCPGMSQLADGRILIQGGSDAEAVTLYNPKTNTFTRGPDMKMPRGYQTSTILSDGKVFTIGGAYSGPRQGKNGEIYDPKANTWTMLPGADVKPMLTTDHEGIWREDNHAWLFGWKDGSVFQAGPSKDQHWYGTQRKGSVVKAGTRDDADAMCGIFVMYDAVAGKILSAGGSPDYSGSNANQRAHITTIGEPFKPASVKRVADMAYPRGFGNAVVLPDGTVLVTGGQRKAVVFTNTQGILIPELYNPATNKWTQLAPYAVPRNYHSVSILLPDATVFIGGGGLCYVAVIGGSTAKCDKTVDHADGEIFQPPYLFNKDGSPATRPMIQNLAQQPVKPGSTISFSVANTSGNVKISLVRMGSATHSVNSDQRRVPLTNFQVKGNQYSVKLPNDNGVLLPGFYYLFVMSPQGVPSMSKTVQITM</sequence>
<feature type="chain" id="PRO_5034067357" description="Apple domain-containing protein" evidence="2">
    <location>
        <begin position="21"/>
        <end position="710"/>
    </location>
</feature>
<dbReference type="PANTHER" id="PTHR32208:SF56">
    <property type="entry name" value="GALACTOSE OXIDASE-RELATED"/>
    <property type="match status" value="1"/>
</dbReference>
<accession>A0A8H4UN59</accession>
<dbReference type="PROSITE" id="PS50948">
    <property type="entry name" value="PAN"/>
    <property type="match status" value="1"/>
</dbReference>
<dbReference type="InterPro" id="IPR006652">
    <property type="entry name" value="Kelch_1"/>
</dbReference>
<dbReference type="InterPro" id="IPR011043">
    <property type="entry name" value="Gal_Oxase/kelch_b-propeller"/>
</dbReference>
<dbReference type="Pfam" id="PF07250">
    <property type="entry name" value="Glyoxal_oxid_N"/>
    <property type="match status" value="1"/>
</dbReference>
<reference evidence="4" key="1">
    <citation type="journal article" date="2020" name="BMC Genomics">
        <title>Correction to: Identification and distribution of gene clusters required for synthesis of sphingolipid metabolism inhibitors in diverse species of the filamentous fungus Fusarium.</title>
        <authorList>
            <person name="Kim H.S."/>
            <person name="Lohmar J.M."/>
            <person name="Busman M."/>
            <person name="Brown D.W."/>
            <person name="Naumann T.A."/>
            <person name="Divon H.H."/>
            <person name="Lysoe E."/>
            <person name="Uhlig S."/>
            <person name="Proctor R.H."/>
        </authorList>
    </citation>
    <scope>NUCLEOTIDE SEQUENCE</scope>
    <source>
        <strain evidence="4">NRRL 22465</strain>
    </source>
</reference>
<dbReference type="InterPro" id="IPR003609">
    <property type="entry name" value="Pan_app"/>
</dbReference>
<proteinExistence type="predicted"/>
<dbReference type="SUPFAM" id="SSF50965">
    <property type="entry name" value="Galactose oxidase, central domain"/>
    <property type="match status" value="1"/>
</dbReference>
<dbReference type="Gene3D" id="3.50.4.10">
    <property type="entry name" value="Hepatocyte Growth Factor"/>
    <property type="match status" value="2"/>
</dbReference>
<dbReference type="EMBL" id="JABEYC010000251">
    <property type="protein sequence ID" value="KAF4980182.1"/>
    <property type="molecule type" value="Genomic_DNA"/>
</dbReference>
<dbReference type="SMART" id="SM00612">
    <property type="entry name" value="Kelch"/>
    <property type="match status" value="3"/>
</dbReference>
<gene>
    <name evidence="4" type="ORF">FZEAL_3747</name>
</gene>
<dbReference type="AlphaFoldDB" id="A0A8H4UN59"/>
<dbReference type="PANTHER" id="PTHR32208">
    <property type="entry name" value="SECRETED PROTEIN-RELATED"/>
    <property type="match status" value="1"/>
</dbReference>
<feature type="domain" description="Apple" evidence="3">
    <location>
        <begin position="43"/>
        <end position="115"/>
    </location>
</feature>
<dbReference type="InterPro" id="IPR009880">
    <property type="entry name" value="Glyoxal_oxidase_N"/>
</dbReference>
<dbReference type="InterPro" id="IPR014756">
    <property type="entry name" value="Ig_E-set"/>
</dbReference>
<dbReference type="Pfam" id="PF00024">
    <property type="entry name" value="PAN_1"/>
    <property type="match status" value="2"/>
</dbReference>
<dbReference type="Gene3D" id="2.60.40.10">
    <property type="entry name" value="Immunoglobulins"/>
    <property type="match status" value="1"/>
</dbReference>
<feature type="signal peptide" evidence="2">
    <location>
        <begin position="1"/>
        <end position="20"/>
    </location>
</feature>
<name>A0A8H4UN59_9HYPO</name>
<evidence type="ECO:0000313" key="5">
    <source>
        <dbReference type="Proteomes" id="UP000635477"/>
    </source>
</evidence>
<dbReference type="Gene3D" id="2.130.10.80">
    <property type="entry name" value="Galactose oxidase/kelch, beta-propeller"/>
    <property type="match status" value="1"/>
</dbReference>
<comment type="caution">
    <text evidence="4">The sequence shown here is derived from an EMBL/GenBank/DDBJ whole genome shotgun (WGS) entry which is preliminary data.</text>
</comment>